<keyword evidence="5" id="KW-0040">ANK repeat</keyword>
<comment type="subcellular location">
    <subcellularLocation>
        <location evidence="1">Membrane</location>
        <topology evidence="1">Multi-pass membrane protein</topology>
    </subcellularLocation>
</comment>
<dbReference type="PANTHER" id="PTHR24186">
    <property type="entry name" value="PROTEIN PHOSPHATASE 1 REGULATORY SUBUNIT"/>
    <property type="match status" value="1"/>
</dbReference>
<feature type="transmembrane region" description="Helical" evidence="7">
    <location>
        <begin position="209"/>
        <end position="234"/>
    </location>
</feature>
<keyword evidence="3" id="KW-0677">Repeat</keyword>
<name>A0ABM0PN10_PRUMU</name>
<evidence type="ECO:0000256" key="3">
    <source>
        <dbReference type="ARBA" id="ARBA00022737"/>
    </source>
</evidence>
<evidence type="ECO:0000256" key="7">
    <source>
        <dbReference type="SAM" id="Phobius"/>
    </source>
</evidence>
<keyword evidence="9" id="KW-1185">Reference proteome</keyword>
<feature type="transmembrane region" description="Helical" evidence="7">
    <location>
        <begin position="240"/>
        <end position="259"/>
    </location>
</feature>
<protein>
    <submittedName>
        <fullName evidence="10">Uncharacterized protein LOC103340326</fullName>
    </submittedName>
</protein>
<accession>A0ABM0PN10</accession>
<reference evidence="10" key="2">
    <citation type="submission" date="2025-08" db="UniProtKB">
        <authorList>
            <consortium name="RefSeq"/>
        </authorList>
    </citation>
    <scope>IDENTIFICATION</scope>
</reference>
<feature type="domain" description="PGG" evidence="8">
    <location>
        <begin position="133"/>
        <end position="232"/>
    </location>
</feature>
<dbReference type="Proteomes" id="UP000694861">
    <property type="component" value="Linkage group LG8"/>
</dbReference>
<reference evidence="9" key="1">
    <citation type="journal article" date="2012" name="Nat. Commun.">
        <title>The genome of Prunus mume.</title>
        <authorList>
            <person name="Zhang Q."/>
            <person name="Chen W."/>
            <person name="Sun L."/>
            <person name="Zhao F."/>
            <person name="Huang B."/>
            <person name="Yang W."/>
            <person name="Tao Y."/>
            <person name="Wang J."/>
            <person name="Yuan Z."/>
            <person name="Fan G."/>
            <person name="Xing Z."/>
            <person name="Han C."/>
            <person name="Pan H."/>
            <person name="Zhong X."/>
            <person name="Shi W."/>
            <person name="Liang X."/>
            <person name="Du D."/>
            <person name="Sun F."/>
            <person name="Xu Z."/>
            <person name="Hao R."/>
            <person name="Lv T."/>
            <person name="Lv Y."/>
            <person name="Zheng Z."/>
            <person name="Sun M."/>
            <person name="Luo L."/>
            <person name="Cai M."/>
            <person name="Gao Y."/>
            <person name="Wang J."/>
            <person name="Yin Y."/>
            <person name="Xu X."/>
            <person name="Cheng T."/>
            <person name="Wang J."/>
        </authorList>
    </citation>
    <scope>NUCLEOTIDE SEQUENCE [LARGE SCALE GENOMIC DNA]</scope>
</reference>
<feature type="transmembrane region" description="Helical" evidence="7">
    <location>
        <begin position="179"/>
        <end position="202"/>
    </location>
</feature>
<evidence type="ECO:0000256" key="6">
    <source>
        <dbReference type="ARBA" id="ARBA00023136"/>
    </source>
</evidence>
<sequence length="278" mass="30121">MKMEAWNLAEAKLPADRRNREAGMDLDVHNAAEEGNVDALWQHREHVDQVLTPTKNTVLSRCPGCCCEQLLVYNKENLNALHIVIADDDSLLPTLKERSSAKAEMEEVEEKKGGSSCRGFSVFKCGKDADVILKEVKEAHLVMATLIATVTFVAGFAMADYESEKGGGQASPARNAALIVFVVTDALALCMSACSVLMHFYLPGPDAIVLSLSSTMSALIFMAIAFISGAYAASGHSPRLAVAASVLGCWYFWAAFFMLGRPSTRAFRRHFNHAATAA</sequence>
<evidence type="ECO:0000256" key="5">
    <source>
        <dbReference type="ARBA" id="ARBA00023043"/>
    </source>
</evidence>
<dbReference type="InterPro" id="IPR026961">
    <property type="entry name" value="PGG_dom"/>
</dbReference>
<evidence type="ECO:0000256" key="4">
    <source>
        <dbReference type="ARBA" id="ARBA00022989"/>
    </source>
</evidence>
<dbReference type="GeneID" id="103340326"/>
<dbReference type="PANTHER" id="PTHR24186:SF50">
    <property type="entry name" value="ANKYRIN REPEAT-CONTAINING PROTEIN ITN1-LIKE ISOFORM X1"/>
    <property type="match status" value="1"/>
</dbReference>
<keyword evidence="4 7" id="KW-1133">Transmembrane helix</keyword>
<dbReference type="Pfam" id="PF13962">
    <property type="entry name" value="PGG"/>
    <property type="match status" value="1"/>
</dbReference>
<evidence type="ECO:0000256" key="1">
    <source>
        <dbReference type="ARBA" id="ARBA00004141"/>
    </source>
</evidence>
<evidence type="ECO:0000313" key="10">
    <source>
        <dbReference type="RefSeq" id="XP_008241945.1"/>
    </source>
</evidence>
<keyword evidence="6 7" id="KW-0472">Membrane</keyword>
<feature type="transmembrane region" description="Helical" evidence="7">
    <location>
        <begin position="141"/>
        <end position="159"/>
    </location>
</feature>
<dbReference type="RefSeq" id="XP_008241945.1">
    <property type="nucleotide sequence ID" value="XM_008243723.1"/>
</dbReference>
<proteinExistence type="predicted"/>
<evidence type="ECO:0000259" key="8">
    <source>
        <dbReference type="Pfam" id="PF13962"/>
    </source>
</evidence>
<organism evidence="9 10">
    <name type="scientific">Prunus mume</name>
    <name type="common">Japanese apricot</name>
    <name type="synonym">Armeniaca mume</name>
    <dbReference type="NCBI Taxonomy" id="102107"/>
    <lineage>
        <taxon>Eukaryota</taxon>
        <taxon>Viridiplantae</taxon>
        <taxon>Streptophyta</taxon>
        <taxon>Embryophyta</taxon>
        <taxon>Tracheophyta</taxon>
        <taxon>Spermatophyta</taxon>
        <taxon>Magnoliopsida</taxon>
        <taxon>eudicotyledons</taxon>
        <taxon>Gunneridae</taxon>
        <taxon>Pentapetalae</taxon>
        <taxon>rosids</taxon>
        <taxon>fabids</taxon>
        <taxon>Rosales</taxon>
        <taxon>Rosaceae</taxon>
        <taxon>Amygdaloideae</taxon>
        <taxon>Amygdaleae</taxon>
        <taxon>Prunus</taxon>
    </lineage>
</organism>
<evidence type="ECO:0000313" key="9">
    <source>
        <dbReference type="Proteomes" id="UP000694861"/>
    </source>
</evidence>
<gene>
    <name evidence="10" type="primary">LOC103340326</name>
</gene>
<evidence type="ECO:0000256" key="2">
    <source>
        <dbReference type="ARBA" id="ARBA00022692"/>
    </source>
</evidence>
<keyword evidence="2 7" id="KW-0812">Transmembrane</keyword>